<evidence type="ECO:0000313" key="2">
    <source>
        <dbReference type="Proteomes" id="UP000030755"/>
    </source>
</evidence>
<dbReference type="Proteomes" id="UP000030755">
    <property type="component" value="Unassembled WGS sequence"/>
</dbReference>
<proteinExistence type="predicted"/>
<reference evidence="1 2" key="1">
    <citation type="journal article" date="2013" name="Curr. Biol.">
        <title>Shared signatures of parasitism and phylogenomics unite Cryptomycota and microsporidia.</title>
        <authorList>
            <person name="James T.Y."/>
            <person name="Pelin A."/>
            <person name="Bonen L."/>
            <person name="Ahrendt S."/>
            <person name="Sain D."/>
            <person name="Corradi N."/>
            <person name="Stajich J.E."/>
        </authorList>
    </citation>
    <scope>NUCLEOTIDE SEQUENCE [LARGE SCALE GENOMIC DNA]</scope>
    <source>
        <strain evidence="1 2">CSF55</strain>
    </source>
</reference>
<protein>
    <recommendedName>
        <fullName evidence="3">Pentacotripeptide-repeat region of PRORP domain-containing protein</fullName>
    </recommendedName>
</protein>
<sequence length="541" mass="63097">MNLLSNCKGNITSKHKYKEVWESLKELKRIEPKTAISLIGYFSTFKKEYYSSSNKGFPGKELAIETVFQKSDMLKTGKLLNSREIVPLFDVLISQDKLDVAKDIFKQIQAHSDKFCINREIIKRYMLILANSGETEEFNRMLELLKERNQLTAYDMHLHIKVLKPKKLTELQNIIQDYSNYGVTPNAVTMNLLIEQCHEDYEKAEYFLQSFYSRGILPNNATAIKMLECYDHAKQPERALNFVEYKARQYLIKTCPKIVGCLFKILLKMKDFGSLQRLSVQFYEQDHSLMDDVNFEHLLKSLVYQKRHKKVLEIWNDILRRRFPTPSCFRIIMVSYYQRHSKFPFNLIMENEPCVTIRFMNFLLHRCTPSQTPELISYLASFKKLHVFSKRIDVKAWVALVSRIQNVGLSKFNPYDLSKVMSKAPKDLFGFHCKNLLNYDDFEFLSNQIIESGLGRVYKGVTRPSPENTTKNLGAPNSLDGINIEEIILKSFEHDRGIFAQCLSVEVDQDLLEKLLAAAINLKDPTSHHAIYERLQELKNK</sequence>
<organism evidence="1 2">
    <name type="scientific">Rozella allomycis (strain CSF55)</name>
    <dbReference type="NCBI Taxonomy" id="988480"/>
    <lineage>
        <taxon>Eukaryota</taxon>
        <taxon>Fungi</taxon>
        <taxon>Fungi incertae sedis</taxon>
        <taxon>Cryptomycota</taxon>
        <taxon>Cryptomycota incertae sedis</taxon>
        <taxon>Rozella</taxon>
    </lineage>
</organism>
<accession>A0A075ARF3</accession>
<gene>
    <name evidence="1" type="ORF">O9G_000951</name>
</gene>
<dbReference type="AlphaFoldDB" id="A0A075ARF3"/>
<dbReference type="HOGENOM" id="CLU_503587_0_0_1"/>
<dbReference type="OrthoDB" id="185373at2759"/>
<keyword evidence="2" id="KW-1185">Reference proteome</keyword>
<evidence type="ECO:0008006" key="3">
    <source>
        <dbReference type="Google" id="ProtNLM"/>
    </source>
</evidence>
<evidence type="ECO:0000313" key="1">
    <source>
        <dbReference type="EMBL" id="EPZ31306.1"/>
    </source>
</evidence>
<name>A0A075ARF3_ROZAC</name>
<dbReference type="EMBL" id="KE561265">
    <property type="protein sequence ID" value="EPZ31306.1"/>
    <property type="molecule type" value="Genomic_DNA"/>
</dbReference>
<dbReference type="InterPro" id="IPR011990">
    <property type="entry name" value="TPR-like_helical_dom_sf"/>
</dbReference>
<dbReference type="Gene3D" id="1.25.40.10">
    <property type="entry name" value="Tetratricopeptide repeat domain"/>
    <property type="match status" value="1"/>
</dbReference>